<evidence type="ECO:0000256" key="7">
    <source>
        <dbReference type="HAMAP-Rule" id="MF_00966"/>
    </source>
</evidence>
<dbReference type="GO" id="GO:0009051">
    <property type="term" value="P:pentose-phosphate shunt, oxidative branch"/>
    <property type="evidence" value="ECO:0007669"/>
    <property type="project" value="TreeGrafter"/>
</dbReference>
<feature type="active site" description="Proton acceptor" evidence="7">
    <location>
        <position position="241"/>
    </location>
</feature>
<dbReference type="AlphaFoldDB" id="A0A9E5JT92"/>
<dbReference type="SUPFAM" id="SSF55347">
    <property type="entry name" value="Glyceraldehyde-3-phosphate dehydrogenase-like, C-terminal domain"/>
    <property type="match status" value="1"/>
</dbReference>
<dbReference type="Proteomes" id="UP000787472">
    <property type="component" value="Unassembled WGS sequence"/>
</dbReference>
<dbReference type="GO" id="GO:0006006">
    <property type="term" value="P:glucose metabolic process"/>
    <property type="evidence" value="ECO:0007669"/>
    <property type="project" value="UniProtKB-KW"/>
</dbReference>
<evidence type="ECO:0000256" key="4">
    <source>
        <dbReference type="ARBA" id="ARBA00022857"/>
    </source>
</evidence>
<evidence type="ECO:0000256" key="1">
    <source>
        <dbReference type="ARBA" id="ARBA00004937"/>
    </source>
</evidence>
<evidence type="ECO:0000259" key="8">
    <source>
        <dbReference type="Pfam" id="PF00479"/>
    </source>
</evidence>
<dbReference type="PRINTS" id="PR00079">
    <property type="entry name" value="G6PDHDRGNASE"/>
</dbReference>
<keyword evidence="11" id="KW-1185">Reference proteome</keyword>
<feature type="binding site" evidence="7">
    <location>
        <begin position="88"/>
        <end position="89"/>
    </location>
    <ligand>
        <name>NADP(+)</name>
        <dbReference type="ChEBI" id="CHEBI:58349"/>
    </ligand>
</feature>
<protein>
    <recommendedName>
        <fullName evidence="7">Glucose-6-phosphate 1-dehydrogenase</fullName>
        <shortName evidence="7">G6PD</shortName>
        <ecNumber evidence="7">1.1.1.49</ecNumber>
    </recommendedName>
</protein>
<comment type="catalytic activity">
    <reaction evidence="7">
        <text>D-glucose 6-phosphate + NADP(+) = 6-phospho-D-glucono-1,5-lactone + NADPH + H(+)</text>
        <dbReference type="Rhea" id="RHEA:15841"/>
        <dbReference type="ChEBI" id="CHEBI:15378"/>
        <dbReference type="ChEBI" id="CHEBI:57783"/>
        <dbReference type="ChEBI" id="CHEBI:57955"/>
        <dbReference type="ChEBI" id="CHEBI:58349"/>
        <dbReference type="ChEBI" id="CHEBI:61548"/>
        <dbReference type="EC" id="1.1.1.49"/>
    </reaction>
</comment>
<dbReference type="RefSeq" id="WP_167187111.1">
    <property type="nucleotide sequence ID" value="NZ_JAAONZ010000009.1"/>
</dbReference>
<keyword evidence="3 7" id="KW-0313">Glucose metabolism</keyword>
<dbReference type="Gene3D" id="3.40.50.720">
    <property type="entry name" value="NAD(P)-binding Rossmann-like Domain"/>
    <property type="match status" value="1"/>
</dbReference>
<dbReference type="EMBL" id="JAAONZ010000009">
    <property type="protein sequence ID" value="NHO66393.1"/>
    <property type="molecule type" value="Genomic_DNA"/>
</dbReference>
<dbReference type="Pfam" id="PF00479">
    <property type="entry name" value="G6PD_N"/>
    <property type="match status" value="1"/>
</dbReference>
<feature type="binding site" evidence="7">
    <location>
        <position position="179"/>
    </location>
    <ligand>
        <name>substrate</name>
    </ligand>
</feature>
<evidence type="ECO:0000259" key="9">
    <source>
        <dbReference type="Pfam" id="PF02781"/>
    </source>
</evidence>
<dbReference type="InterPro" id="IPR022674">
    <property type="entry name" value="G6P_DH_NAD-bd"/>
</dbReference>
<dbReference type="EC" id="1.1.1.49" evidence="7"/>
<dbReference type="FunFam" id="3.30.360.10:FF:000011">
    <property type="entry name" value="Glucose-6-phosphate 1-dehydrogenase"/>
    <property type="match status" value="1"/>
</dbReference>
<dbReference type="InterPro" id="IPR036291">
    <property type="entry name" value="NAD(P)-bd_dom_sf"/>
</dbReference>
<feature type="domain" description="Glucose-6-phosphate dehydrogenase C-terminal" evidence="9">
    <location>
        <begin position="190"/>
        <end position="486"/>
    </location>
</feature>
<proteinExistence type="inferred from homology"/>
<comment type="pathway">
    <text evidence="1 7">Carbohydrate degradation; pentose phosphate pathway; D-ribulose 5-phosphate from D-glucose 6-phosphate (oxidative stage): step 1/3.</text>
</comment>
<reference evidence="10" key="1">
    <citation type="submission" date="2020-03" db="EMBL/GenBank/DDBJ databases">
        <authorList>
            <person name="Guo F."/>
        </authorList>
    </citation>
    <scope>NUCLEOTIDE SEQUENCE</scope>
    <source>
        <strain evidence="10">JCM 30134</strain>
    </source>
</reference>
<feature type="binding site" evidence="7">
    <location>
        <position position="236"/>
    </location>
    <ligand>
        <name>substrate</name>
    </ligand>
</feature>
<gene>
    <name evidence="7 10" type="primary">zwf</name>
    <name evidence="10" type="ORF">G8770_12670</name>
</gene>
<comment type="function">
    <text evidence="7">Catalyzes the oxidation of glucose 6-phosphate to 6-phosphogluconolactone.</text>
</comment>
<dbReference type="InterPro" id="IPR019796">
    <property type="entry name" value="G6P_DH_AS"/>
</dbReference>
<comment type="caution">
    <text evidence="10">The sequence shown here is derived from an EMBL/GenBank/DDBJ whole genome shotgun (WGS) entry which is preliminary data.</text>
</comment>
<dbReference type="PANTHER" id="PTHR23429">
    <property type="entry name" value="GLUCOSE-6-PHOSPHATE 1-DEHYDROGENASE G6PD"/>
    <property type="match status" value="1"/>
</dbReference>
<feature type="binding site" evidence="7">
    <location>
        <position position="149"/>
    </location>
    <ligand>
        <name>NADP(+)</name>
        <dbReference type="ChEBI" id="CHEBI:58349"/>
    </ligand>
</feature>
<dbReference type="InterPro" id="IPR001282">
    <property type="entry name" value="G6P_DH"/>
</dbReference>
<keyword evidence="4 7" id="KW-0521">NADP</keyword>
<comment type="similarity">
    <text evidence="2 7">Belongs to the glucose-6-phosphate dehydrogenase family.</text>
</comment>
<evidence type="ECO:0000256" key="3">
    <source>
        <dbReference type="ARBA" id="ARBA00022526"/>
    </source>
</evidence>
<keyword evidence="6 7" id="KW-0119">Carbohydrate metabolism</keyword>
<dbReference type="InterPro" id="IPR022675">
    <property type="entry name" value="G6P_DH_C"/>
</dbReference>
<accession>A0A9E5JT92</accession>
<dbReference type="GO" id="GO:0004345">
    <property type="term" value="F:glucose-6-phosphate dehydrogenase activity"/>
    <property type="evidence" value="ECO:0007669"/>
    <property type="project" value="UniProtKB-UniRule"/>
</dbReference>
<dbReference type="NCBIfam" id="TIGR00871">
    <property type="entry name" value="zwf"/>
    <property type="match status" value="1"/>
</dbReference>
<dbReference type="GO" id="GO:0050661">
    <property type="term" value="F:NADP binding"/>
    <property type="evidence" value="ECO:0007669"/>
    <property type="project" value="UniProtKB-UniRule"/>
</dbReference>
<feature type="binding site" evidence="7">
    <location>
        <position position="45"/>
    </location>
    <ligand>
        <name>NADP(+)</name>
        <dbReference type="ChEBI" id="CHEBI:58349"/>
    </ligand>
</feature>
<evidence type="ECO:0000256" key="6">
    <source>
        <dbReference type="ARBA" id="ARBA00023277"/>
    </source>
</evidence>
<feature type="binding site" evidence="7">
    <location>
        <position position="183"/>
    </location>
    <ligand>
        <name>substrate</name>
    </ligand>
</feature>
<feature type="binding site" evidence="7">
    <location>
        <position position="217"/>
    </location>
    <ligand>
        <name>substrate</name>
    </ligand>
</feature>
<feature type="domain" description="Glucose-6-phosphate dehydrogenase NAD-binding" evidence="8">
    <location>
        <begin position="8"/>
        <end position="188"/>
    </location>
</feature>
<dbReference type="Gene3D" id="3.30.360.10">
    <property type="entry name" value="Dihydrodipicolinate Reductase, domain 2"/>
    <property type="match status" value="1"/>
</dbReference>
<dbReference type="HAMAP" id="MF_00966">
    <property type="entry name" value="G6PD"/>
    <property type="match status" value="1"/>
</dbReference>
<sequence length="496" mass="56442">MTHDFDMVIFGGLGDLSLRKLLPALYRSEVAGHLPRNGRIFLISRALGEREEELTRIQEWLTNQLKSGESPTSHWPEFEQRLHLCAFDVTEDGEGWADLEQPLLEVDAAEGKRDRVFYLAMPPSLYGTICEQLSGRGLINETSRVVLEKPLGYDRTTANEINAQVAKYFPENSIFRIDHYLGKETVQNLLALRFANIMFEPLWNGNYIDHVQISLSEEVGLEGRTAFYDQAGAMRDMIQNHLLQLLCLVAMEPPHKLQADNIRTEKLKVLQALRPLQGYEVQSHTVRGQYVDGMMHGKAVPGYLDELGKDSQTETFVAIKAHIDNWRWSGVPFYFRTGKRLRQRCAEIVIQFKSLTHNVFDGASTQLSANRLVIRLQPDEGIEMTVMAKELNQLDMRLQEVPLNLNFAETFQNIHSDSYQRLLLNVIDNDLSLFAHRDEADLAWAWVDPIINAWNKCGTPVQAYEAGSWGPDASAALLHSDKRAWHNNGGSKRGKR</sequence>
<dbReference type="GO" id="GO:0005829">
    <property type="term" value="C:cytosol"/>
    <property type="evidence" value="ECO:0007669"/>
    <property type="project" value="TreeGrafter"/>
</dbReference>
<feature type="binding site" evidence="7">
    <location>
        <position position="339"/>
    </location>
    <ligand>
        <name>substrate</name>
    </ligand>
</feature>
<evidence type="ECO:0000256" key="5">
    <source>
        <dbReference type="ARBA" id="ARBA00023002"/>
    </source>
</evidence>
<keyword evidence="5 7" id="KW-0560">Oxidoreductase</keyword>
<organism evidence="10 11">
    <name type="scientific">Pseudomaricurvus hydrocarbonicus</name>
    <dbReference type="NCBI Taxonomy" id="1470433"/>
    <lineage>
        <taxon>Bacteria</taxon>
        <taxon>Pseudomonadati</taxon>
        <taxon>Pseudomonadota</taxon>
        <taxon>Gammaproteobacteria</taxon>
        <taxon>Cellvibrionales</taxon>
        <taxon>Cellvibrionaceae</taxon>
        <taxon>Pseudomaricurvus</taxon>
    </lineage>
</organism>
<comment type="caution">
    <text evidence="7">Lacks conserved residue(s) required for the propagation of feature annotation.</text>
</comment>
<name>A0A9E5JT92_9GAMM</name>
<dbReference type="PROSITE" id="PS00069">
    <property type="entry name" value="G6P_DEHYDROGENASE"/>
    <property type="match status" value="1"/>
</dbReference>
<dbReference type="PANTHER" id="PTHR23429:SF0">
    <property type="entry name" value="GLUCOSE-6-PHOSPHATE 1-DEHYDROGENASE"/>
    <property type="match status" value="1"/>
</dbReference>
<dbReference type="Pfam" id="PF02781">
    <property type="entry name" value="G6PD_C"/>
    <property type="match status" value="1"/>
</dbReference>
<dbReference type="SUPFAM" id="SSF51735">
    <property type="entry name" value="NAD(P)-binding Rossmann-fold domains"/>
    <property type="match status" value="1"/>
</dbReference>
<evidence type="ECO:0000256" key="2">
    <source>
        <dbReference type="ARBA" id="ARBA00009975"/>
    </source>
</evidence>
<dbReference type="PIRSF" id="PIRSF000110">
    <property type="entry name" value="G6PD"/>
    <property type="match status" value="1"/>
</dbReference>
<evidence type="ECO:0000313" key="11">
    <source>
        <dbReference type="Proteomes" id="UP000787472"/>
    </source>
</evidence>
<evidence type="ECO:0000313" key="10">
    <source>
        <dbReference type="EMBL" id="NHO66393.1"/>
    </source>
</evidence>